<name>A0A0U5B7Z1_9PROT</name>
<dbReference type="AlphaFoldDB" id="A0A0U5B7Z1"/>
<evidence type="ECO:0000256" key="1">
    <source>
        <dbReference type="ARBA" id="ARBA00022801"/>
    </source>
</evidence>
<keyword evidence="5" id="KW-1185">Reference proteome</keyword>
<dbReference type="InterPro" id="IPR036452">
    <property type="entry name" value="Ribo_hydro-like"/>
</dbReference>
<dbReference type="PANTHER" id="PTHR12304:SF4">
    <property type="entry name" value="URIDINE NUCLEOSIDASE"/>
    <property type="match status" value="1"/>
</dbReference>
<dbReference type="GO" id="GO:0006152">
    <property type="term" value="P:purine nucleoside catabolic process"/>
    <property type="evidence" value="ECO:0007669"/>
    <property type="project" value="TreeGrafter"/>
</dbReference>
<dbReference type="Gene3D" id="3.90.245.10">
    <property type="entry name" value="Ribonucleoside hydrolase-like"/>
    <property type="match status" value="1"/>
</dbReference>
<dbReference type="KEGG" id="asz:ASN_1295"/>
<protein>
    <submittedName>
        <fullName evidence="4">Inosine/uridine-preferring nucleoside hydrolase</fullName>
        <ecNumber evidence="4">3.2.2.-</ecNumber>
    </submittedName>
</protein>
<dbReference type="GO" id="GO:0005829">
    <property type="term" value="C:cytosol"/>
    <property type="evidence" value="ECO:0007669"/>
    <property type="project" value="TreeGrafter"/>
</dbReference>
<keyword evidence="2 4" id="KW-0326">Glycosidase</keyword>
<reference evidence="5" key="1">
    <citation type="submission" date="2014-09" db="EMBL/GenBank/DDBJ databases">
        <authorList>
            <person name="Illeghems K.G."/>
        </authorList>
    </citation>
    <scope>NUCLEOTIDE SEQUENCE [LARGE SCALE GENOMIC DNA]</scope>
    <source>
        <strain evidence="5">108B</strain>
    </source>
</reference>
<keyword evidence="1 4" id="KW-0378">Hydrolase</keyword>
<dbReference type="PANTHER" id="PTHR12304">
    <property type="entry name" value="INOSINE-URIDINE PREFERRING NUCLEOSIDE HYDROLASE"/>
    <property type="match status" value="1"/>
</dbReference>
<dbReference type="Proteomes" id="UP000056109">
    <property type="component" value="Chromosome I"/>
</dbReference>
<evidence type="ECO:0000256" key="2">
    <source>
        <dbReference type="ARBA" id="ARBA00023295"/>
    </source>
</evidence>
<dbReference type="Pfam" id="PF01156">
    <property type="entry name" value="IU_nuc_hydro"/>
    <property type="match status" value="1"/>
</dbReference>
<dbReference type="SUPFAM" id="SSF53590">
    <property type="entry name" value="Nucleoside hydrolase"/>
    <property type="match status" value="1"/>
</dbReference>
<accession>A0A0U5B7Z1</accession>
<evidence type="ECO:0000313" key="4">
    <source>
        <dbReference type="EMBL" id="CEF40661.1"/>
    </source>
</evidence>
<dbReference type="GO" id="GO:0008477">
    <property type="term" value="F:purine nucleosidase activity"/>
    <property type="evidence" value="ECO:0007669"/>
    <property type="project" value="TreeGrafter"/>
</dbReference>
<evidence type="ECO:0000313" key="5">
    <source>
        <dbReference type="Proteomes" id="UP000056109"/>
    </source>
</evidence>
<organism evidence="4 5">
    <name type="scientific">Acetobacter senegalensis</name>
    <dbReference type="NCBI Taxonomy" id="446692"/>
    <lineage>
        <taxon>Bacteria</taxon>
        <taxon>Pseudomonadati</taxon>
        <taxon>Pseudomonadota</taxon>
        <taxon>Alphaproteobacteria</taxon>
        <taxon>Acetobacterales</taxon>
        <taxon>Acetobacteraceae</taxon>
        <taxon>Acetobacter</taxon>
    </lineage>
</organism>
<dbReference type="CDD" id="cd02650">
    <property type="entry name" value="nuc_hydro_CaPnhB"/>
    <property type="match status" value="1"/>
</dbReference>
<evidence type="ECO:0000259" key="3">
    <source>
        <dbReference type="Pfam" id="PF01156"/>
    </source>
</evidence>
<dbReference type="PATRIC" id="fig|446692.3.peg.1300"/>
<feature type="domain" description="Inosine/uridine-preferring nucleoside hydrolase" evidence="3">
    <location>
        <begin position="22"/>
        <end position="325"/>
    </location>
</feature>
<dbReference type="EMBL" id="LN606600">
    <property type="protein sequence ID" value="CEF40661.1"/>
    <property type="molecule type" value="Genomic_DNA"/>
</dbReference>
<dbReference type="InterPro" id="IPR023186">
    <property type="entry name" value="IUNH"/>
</dbReference>
<proteinExistence type="predicted"/>
<dbReference type="EC" id="3.2.2.-" evidence="4"/>
<gene>
    <name evidence="4" type="primary">iunH</name>
    <name evidence="4" type="ORF">ASN_1295</name>
</gene>
<dbReference type="InterPro" id="IPR001910">
    <property type="entry name" value="Inosine/uridine_hydrolase_dom"/>
</dbReference>
<sequence length="335" mass="36593">MGAASFVSPAKAMSRSNSKQKIIFDTDPGIDDAMALLFIQKSPVLELVGITTVAGNGLIDTVTRNTLYLKDRFGIKAPIAKGAGPALDGSVSPASTRVHGENGLGDILIPPMSENTLDPRPGWKFISDIVRQYPGEVTLVAVGHFTNLAQALRYDPDVVKFVKDVVVMGGAFGFDGYLGNRTPCAESNIYGDPIAADEVFSAQWKVTIVGLDVTMKLPVKFNEIDQLKQSNDPACQLLWAISRKYVNYYRQEGLDHIYIHDAAAVAAAINPALFTRRSGAVRVVTEGFARGETIQKPDDRHYLISNWDNRPSQSVCIDVDSSKLKNLFFETILKK</sequence>